<evidence type="ECO:0000256" key="1">
    <source>
        <dbReference type="SAM" id="MobiDB-lite"/>
    </source>
</evidence>
<feature type="region of interest" description="Disordered" evidence="1">
    <location>
        <begin position="108"/>
        <end position="183"/>
    </location>
</feature>
<accession>A0A9P3LDA1</accession>
<keyword evidence="3" id="KW-1185">Reference proteome</keyword>
<organism evidence="2 3">
    <name type="scientific">Phanerochaete sordida</name>
    <dbReference type="NCBI Taxonomy" id="48140"/>
    <lineage>
        <taxon>Eukaryota</taxon>
        <taxon>Fungi</taxon>
        <taxon>Dikarya</taxon>
        <taxon>Basidiomycota</taxon>
        <taxon>Agaricomycotina</taxon>
        <taxon>Agaricomycetes</taxon>
        <taxon>Polyporales</taxon>
        <taxon>Phanerochaetaceae</taxon>
        <taxon>Phanerochaete</taxon>
    </lineage>
</organism>
<sequence>MVSISESGEPEVGAARRPFRLDTGRAPLVTFASPCADAPRPPVERCSAALAAARSRSRRSATETHAEESVVGAQVLRPLAARRPAHSTTRGHVCECVGHRPSEDGVEKCGAAAERWREPNASSATPAGAARAPRIKPPSAPATRPSTGQLGISETARRPRSTDAAEAVAGRRNMPSENAGVGAHRSAPRCLVCEFHPIRDRREAAVPRRAARKVSRARPAASPVSSWRCVVGRRPVRPPSTSAPRFPPARSGATYVAIRATSCPSPLRHPLLHLVHPARRVYDSRYRSTLSFGAGAITPARVARVSRTRAP</sequence>
<dbReference type="EMBL" id="BPQB01000020">
    <property type="protein sequence ID" value="GJE91316.1"/>
    <property type="molecule type" value="Genomic_DNA"/>
</dbReference>
<reference evidence="2 3" key="1">
    <citation type="submission" date="2021-08" db="EMBL/GenBank/DDBJ databases">
        <title>Draft Genome Sequence of Phanerochaete sordida strain YK-624.</title>
        <authorList>
            <person name="Mori T."/>
            <person name="Dohra H."/>
            <person name="Suzuki T."/>
            <person name="Kawagishi H."/>
            <person name="Hirai H."/>
        </authorList>
    </citation>
    <scope>NUCLEOTIDE SEQUENCE [LARGE SCALE GENOMIC DNA]</scope>
    <source>
        <strain evidence="2 3">YK-624</strain>
    </source>
</reference>
<dbReference type="Proteomes" id="UP000703269">
    <property type="component" value="Unassembled WGS sequence"/>
</dbReference>
<evidence type="ECO:0000313" key="2">
    <source>
        <dbReference type="EMBL" id="GJE91316.1"/>
    </source>
</evidence>
<dbReference type="AlphaFoldDB" id="A0A9P3LDA1"/>
<evidence type="ECO:0000313" key="3">
    <source>
        <dbReference type="Proteomes" id="UP000703269"/>
    </source>
</evidence>
<protein>
    <submittedName>
        <fullName evidence="2">Uncharacterized protein</fullName>
    </submittedName>
</protein>
<gene>
    <name evidence="2" type="ORF">PsYK624_074650</name>
</gene>
<name>A0A9P3LDA1_9APHY</name>
<feature type="compositionally biased region" description="Low complexity" evidence="1">
    <location>
        <begin position="121"/>
        <end position="132"/>
    </location>
</feature>
<proteinExistence type="predicted"/>
<comment type="caution">
    <text evidence="2">The sequence shown here is derived from an EMBL/GenBank/DDBJ whole genome shotgun (WGS) entry which is preliminary data.</text>
</comment>